<feature type="compositionally biased region" description="Polar residues" evidence="1">
    <location>
        <begin position="446"/>
        <end position="458"/>
    </location>
</feature>
<keyword evidence="2" id="KW-1185">Reference proteome</keyword>
<feature type="compositionally biased region" description="Basic and acidic residues" evidence="1">
    <location>
        <begin position="472"/>
        <end position="483"/>
    </location>
</feature>
<reference evidence="3" key="1">
    <citation type="submission" date="2016-04" db="UniProtKB">
        <authorList>
            <consortium name="WormBaseParasite"/>
        </authorList>
    </citation>
    <scope>IDENTIFICATION</scope>
</reference>
<feature type="region of interest" description="Disordered" evidence="1">
    <location>
        <begin position="421"/>
        <end position="495"/>
    </location>
</feature>
<name>A0A0R3S383_9BILA</name>
<feature type="compositionally biased region" description="Basic and acidic residues" evidence="1">
    <location>
        <begin position="421"/>
        <end position="432"/>
    </location>
</feature>
<sequence>MAMSSGMYHRRWASAGGDYDSSTTVPRSENITQAITPHTYGTSWNSVRWDKPSEYGNGNGGGYWSRSVPFFESLSKDHDTKSSYSVPPLGRFGSQSTSKNNIELKNSGPYMRERSVRFGDSVLSLMNDKTSRRTSPRLPWLSDNLANRRSINYNKVVRNSRENTITANSRWTPTSSSATRSHQSGVRNAAPALSPSSASASFHDRSFLSNTSETLSSSNHGNVALRADRPWRRRMADAARLRTVHGDEIGSILNSTLSTIRACRGSIPNGRNCTNSSGDELRTSLNALKNYIVEQTTSFYRQNNRFPPRDSSIFTDKSPSLSSSIISVKQRTPVRGFQPSRWNSGRYSEYMSRSHSPIRPKPNAYNVKLSKYNSVSTEMLLRPLRYTWLSNVNNVCENVKANVLVPVIRNSPILENVCERESNSRLLSNKERTLRHHSRQCKLGVESNSSSDTEQQQTEVRKRKLRKRFRKKSNDESRSESKHLPKSAKKRMVITDNEISVHPIFHTTKDDIR</sequence>
<evidence type="ECO:0000256" key="1">
    <source>
        <dbReference type="SAM" id="MobiDB-lite"/>
    </source>
</evidence>
<dbReference type="AlphaFoldDB" id="A0A0R3S383"/>
<proteinExistence type="predicted"/>
<dbReference type="Proteomes" id="UP000050640">
    <property type="component" value="Unplaced"/>
</dbReference>
<feature type="compositionally biased region" description="Polar residues" evidence="1">
    <location>
        <begin position="164"/>
        <end position="186"/>
    </location>
</feature>
<protein>
    <submittedName>
        <fullName evidence="3">Serine-rich adhesin for platelets-like</fullName>
    </submittedName>
</protein>
<evidence type="ECO:0000313" key="3">
    <source>
        <dbReference type="WBParaSite" id="EEL_0000921201-mRNA-1"/>
    </source>
</evidence>
<feature type="region of interest" description="Disordered" evidence="1">
    <location>
        <begin position="164"/>
        <end position="197"/>
    </location>
</feature>
<organism evidence="2 3">
    <name type="scientific">Elaeophora elaphi</name>
    <dbReference type="NCBI Taxonomy" id="1147741"/>
    <lineage>
        <taxon>Eukaryota</taxon>
        <taxon>Metazoa</taxon>
        <taxon>Ecdysozoa</taxon>
        <taxon>Nematoda</taxon>
        <taxon>Chromadorea</taxon>
        <taxon>Rhabditida</taxon>
        <taxon>Spirurina</taxon>
        <taxon>Spiruromorpha</taxon>
        <taxon>Filarioidea</taxon>
        <taxon>Onchocercidae</taxon>
        <taxon>Elaeophora</taxon>
    </lineage>
</organism>
<feature type="compositionally biased region" description="Basic residues" evidence="1">
    <location>
        <begin position="461"/>
        <end position="471"/>
    </location>
</feature>
<accession>A0A0R3S383</accession>
<evidence type="ECO:0000313" key="2">
    <source>
        <dbReference type="Proteomes" id="UP000050640"/>
    </source>
</evidence>
<dbReference type="WBParaSite" id="EEL_0000921201-mRNA-1">
    <property type="protein sequence ID" value="EEL_0000921201-mRNA-1"/>
    <property type="gene ID" value="EEL_0000921201"/>
</dbReference>